<dbReference type="Pfam" id="PF13411">
    <property type="entry name" value="MerR_1"/>
    <property type="match status" value="1"/>
</dbReference>
<feature type="domain" description="HTH merR-type" evidence="2">
    <location>
        <begin position="2"/>
        <end position="71"/>
    </location>
</feature>
<gene>
    <name evidence="3" type="ORF">ACFPN5_08475</name>
</gene>
<dbReference type="SMART" id="SM00422">
    <property type="entry name" value="HTH_MERR"/>
    <property type="match status" value="1"/>
</dbReference>
<organism evidence="3 4">
    <name type="scientific">Massilia niabensis</name>
    <dbReference type="NCBI Taxonomy" id="544910"/>
    <lineage>
        <taxon>Bacteria</taxon>
        <taxon>Pseudomonadati</taxon>
        <taxon>Pseudomonadota</taxon>
        <taxon>Betaproteobacteria</taxon>
        <taxon>Burkholderiales</taxon>
        <taxon>Oxalobacteraceae</taxon>
        <taxon>Telluria group</taxon>
        <taxon>Massilia</taxon>
    </lineage>
</organism>
<dbReference type="CDD" id="cd04788">
    <property type="entry name" value="HTH_NolA-AlbR"/>
    <property type="match status" value="1"/>
</dbReference>
<dbReference type="Proteomes" id="UP001596050">
    <property type="component" value="Unassembled WGS sequence"/>
</dbReference>
<evidence type="ECO:0000256" key="1">
    <source>
        <dbReference type="ARBA" id="ARBA00023125"/>
    </source>
</evidence>
<dbReference type="InterPro" id="IPR000551">
    <property type="entry name" value="MerR-type_HTH_dom"/>
</dbReference>
<dbReference type="PANTHER" id="PTHR30204">
    <property type="entry name" value="REDOX-CYCLING DRUG-SENSING TRANSCRIPTIONAL ACTIVATOR SOXR"/>
    <property type="match status" value="1"/>
</dbReference>
<dbReference type="InterPro" id="IPR047057">
    <property type="entry name" value="MerR_fam"/>
</dbReference>
<sequence length="344" mass="38265">MLLKIGELAKRTGLTVRTLHHYDALELLSPSARSDAGYRLYNQTDIARLHRILALRRFGLSLADIGAYLTRPDLPLAAVVARQIEMLNQQIEQASVLRGRLSRLHGQLAGGQEPDLADWLTTLEHMSMYDKYFTQDELKQLPLYTDSAARSQEWKSLVAQVDALMASGVSPLDERAQALATQWMTKVVRDTAGNPVLFNKLNAMHEREPSVQDETGITPAMMGFVIAAAYEARCAIYRAYLDDDEYAFLRANIGKRSAEWPALVAQVRTAMDEGKAPGSPEVQALARHWFDLFRSYAGDNPATQLKIRQALENEPALTATGWVDAPMRAFMRAAMETSQASQAA</sequence>
<proteinExistence type="predicted"/>
<keyword evidence="1" id="KW-0238">DNA-binding</keyword>
<dbReference type="Pfam" id="PF07739">
    <property type="entry name" value="TipAS"/>
    <property type="match status" value="1"/>
</dbReference>
<reference evidence="4" key="1">
    <citation type="journal article" date="2019" name="Int. J. Syst. Evol. Microbiol.">
        <title>The Global Catalogue of Microorganisms (GCM) 10K type strain sequencing project: providing services to taxonomists for standard genome sequencing and annotation.</title>
        <authorList>
            <consortium name="The Broad Institute Genomics Platform"/>
            <consortium name="The Broad Institute Genome Sequencing Center for Infectious Disease"/>
            <person name="Wu L."/>
            <person name="Ma J."/>
        </authorList>
    </citation>
    <scope>NUCLEOTIDE SEQUENCE [LARGE SCALE GENOMIC DNA]</scope>
    <source>
        <strain evidence="4">KACC 12649</strain>
    </source>
</reference>
<dbReference type="SUPFAM" id="SSF46955">
    <property type="entry name" value="Putative DNA-binding domain"/>
    <property type="match status" value="1"/>
</dbReference>
<dbReference type="InterPro" id="IPR009061">
    <property type="entry name" value="DNA-bd_dom_put_sf"/>
</dbReference>
<dbReference type="EMBL" id="JBHSMU010000009">
    <property type="protein sequence ID" value="MFC5459843.1"/>
    <property type="molecule type" value="Genomic_DNA"/>
</dbReference>
<protein>
    <submittedName>
        <fullName evidence="3">MerR family transcriptional regulator</fullName>
    </submittedName>
</protein>
<evidence type="ECO:0000313" key="3">
    <source>
        <dbReference type="EMBL" id="MFC5459843.1"/>
    </source>
</evidence>
<dbReference type="PROSITE" id="PS50937">
    <property type="entry name" value="HTH_MERR_2"/>
    <property type="match status" value="1"/>
</dbReference>
<dbReference type="RefSeq" id="WP_379782092.1">
    <property type="nucleotide sequence ID" value="NZ_JBHSMU010000009.1"/>
</dbReference>
<dbReference type="InterPro" id="IPR012925">
    <property type="entry name" value="TipAS_dom"/>
</dbReference>
<dbReference type="PRINTS" id="PR00040">
    <property type="entry name" value="HTHMERR"/>
</dbReference>
<accession>A0ABW0L217</accession>
<name>A0ABW0L217_9BURK</name>
<evidence type="ECO:0000313" key="4">
    <source>
        <dbReference type="Proteomes" id="UP001596050"/>
    </source>
</evidence>
<comment type="caution">
    <text evidence="3">The sequence shown here is derived from an EMBL/GenBank/DDBJ whole genome shotgun (WGS) entry which is preliminary data.</text>
</comment>
<dbReference type="Gene3D" id="1.10.1660.10">
    <property type="match status" value="1"/>
</dbReference>
<keyword evidence="4" id="KW-1185">Reference proteome</keyword>
<dbReference type="PANTHER" id="PTHR30204:SF90">
    <property type="entry name" value="HTH-TYPE TRANSCRIPTIONAL ACTIVATOR MTA"/>
    <property type="match status" value="1"/>
</dbReference>
<evidence type="ECO:0000259" key="2">
    <source>
        <dbReference type="PROSITE" id="PS50937"/>
    </source>
</evidence>